<gene>
    <name evidence="2" type="ORF">DAPPUDRAFT_105016</name>
</gene>
<proteinExistence type="predicted"/>
<dbReference type="KEGG" id="dpx:DAPPUDRAFT_105016"/>
<dbReference type="InParanoid" id="E9GP46"/>
<name>E9GP46_DAPPU</name>
<evidence type="ECO:0000313" key="3">
    <source>
        <dbReference type="Proteomes" id="UP000000305"/>
    </source>
</evidence>
<dbReference type="AlphaFoldDB" id="E9GP46"/>
<dbReference type="Proteomes" id="UP000000305">
    <property type="component" value="Unassembled WGS sequence"/>
</dbReference>
<sequence length="220" mass="23986">MLLQTGTLRTLFAADAGQTAPPHVPLALITPPPASPATQSLVQATQHADENPRHPTSNNQRADRGNCPFLVRCKHPLLNGLQANGLSQTKIYVVPFQDERGPVKSGGEGSFKIVCFDCGTTIDALQLNIHKGVCRETTAQLGSQNPDGLRRVETLKEYQMNATDQMAINDPGLRNPIVNRNNLVDEAEALSQNEIYLTKLSYPLSVKLNTPYPEILVVNP</sequence>
<keyword evidence="3" id="KW-1185">Reference proteome</keyword>
<feature type="compositionally biased region" description="Polar residues" evidence="1">
    <location>
        <begin position="36"/>
        <end position="46"/>
    </location>
</feature>
<dbReference type="HOGENOM" id="CLU_1257201_0_0_1"/>
<accession>E9GP46</accession>
<protein>
    <submittedName>
        <fullName evidence="2">Uncharacterized protein</fullName>
    </submittedName>
</protein>
<dbReference type="EMBL" id="GL732556">
    <property type="protein sequence ID" value="EFX78745.1"/>
    <property type="molecule type" value="Genomic_DNA"/>
</dbReference>
<feature type="region of interest" description="Disordered" evidence="1">
    <location>
        <begin position="29"/>
        <end position="65"/>
    </location>
</feature>
<evidence type="ECO:0000256" key="1">
    <source>
        <dbReference type="SAM" id="MobiDB-lite"/>
    </source>
</evidence>
<reference evidence="2 3" key="1">
    <citation type="journal article" date="2011" name="Science">
        <title>The ecoresponsive genome of Daphnia pulex.</title>
        <authorList>
            <person name="Colbourne J.K."/>
            <person name="Pfrender M.E."/>
            <person name="Gilbert D."/>
            <person name="Thomas W.K."/>
            <person name="Tucker A."/>
            <person name="Oakley T.H."/>
            <person name="Tokishita S."/>
            <person name="Aerts A."/>
            <person name="Arnold G.J."/>
            <person name="Basu M.K."/>
            <person name="Bauer D.J."/>
            <person name="Caceres C.E."/>
            <person name="Carmel L."/>
            <person name="Casola C."/>
            <person name="Choi J.H."/>
            <person name="Detter J.C."/>
            <person name="Dong Q."/>
            <person name="Dusheyko S."/>
            <person name="Eads B.D."/>
            <person name="Frohlich T."/>
            <person name="Geiler-Samerotte K.A."/>
            <person name="Gerlach D."/>
            <person name="Hatcher P."/>
            <person name="Jogdeo S."/>
            <person name="Krijgsveld J."/>
            <person name="Kriventseva E.V."/>
            <person name="Kultz D."/>
            <person name="Laforsch C."/>
            <person name="Lindquist E."/>
            <person name="Lopez J."/>
            <person name="Manak J.R."/>
            <person name="Muller J."/>
            <person name="Pangilinan J."/>
            <person name="Patwardhan R.P."/>
            <person name="Pitluck S."/>
            <person name="Pritham E.J."/>
            <person name="Rechtsteiner A."/>
            <person name="Rho M."/>
            <person name="Rogozin I.B."/>
            <person name="Sakarya O."/>
            <person name="Salamov A."/>
            <person name="Schaack S."/>
            <person name="Shapiro H."/>
            <person name="Shiga Y."/>
            <person name="Skalitzky C."/>
            <person name="Smith Z."/>
            <person name="Souvorov A."/>
            <person name="Sung W."/>
            <person name="Tang Z."/>
            <person name="Tsuchiya D."/>
            <person name="Tu H."/>
            <person name="Vos H."/>
            <person name="Wang M."/>
            <person name="Wolf Y.I."/>
            <person name="Yamagata H."/>
            <person name="Yamada T."/>
            <person name="Ye Y."/>
            <person name="Shaw J.R."/>
            <person name="Andrews J."/>
            <person name="Crease T.J."/>
            <person name="Tang H."/>
            <person name="Lucas S.M."/>
            <person name="Robertson H.M."/>
            <person name="Bork P."/>
            <person name="Koonin E.V."/>
            <person name="Zdobnov E.M."/>
            <person name="Grigoriev I.V."/>
            <person name="Lynch M."/>
            <person name="Boore J.L."/>
        </authorList>
    </citation>
    <scope>NUCLEOTIDE SEQUENCE [LARGE SCALE GENOMIC DNA]</scope>
</reference>
<organism evidence="2 3">
    <name type="scientific">Daphnia pulex</name>
    <name type="common">Water flea</name>
    <dbReference type="NCBI Taxonomy" id="6669"/>
    <lineage>
        <taxon>Eukaryota</taxon>
        <taxon>Metazoa</taxon>
        <taxon>Ecdysozoa</taxon>
        <taxon>Arthropoda</taxon>
        <taxon>Crustacea</taxon>
        <taxon>Branchiopoda</taxon>
        <taxon>Diplostraca</taxon>
        <taxon>Cladocera</taxon>
        <taxon>Anomopoda</taxon>
        <taxon>Daphniidae</taxon>
        <taxon>Daphnia</taxon>
    </lineage>
</organism>
<evidence type="ECO:0000313" key="2">
    <source>
        <dbReference type="EMBL" id="EFX78745.1"/>
    </source>
</evidence>